<evidence type="ECO:0000313" key="2">
    <source>
        <dbReference type="EMBL" id="KAG8037911.1"/>
    </source>
</evidence>
<dbReference type="EMBL" id="JAAALK010002058">
    <property type="protein sequence ID" value="KAG8037911.1"/>
    <property type="molecule type" value="Genomic_DNA"/>
</dbReference>
<proteinExistence type="predicted"/>
<dbReference type="Proteomes" id="UP000729402">
    <property type="component" value="Unassembled WGS sequence"/>
</dbReference>
<feature type="compositionally biased region" description="Basic and acidic residues" evidence="1">
    <location>
        <begin position="1"/>
        <end position="13"/>
    </location>
</feature>
<accession>A0A8J5RA43</accession>
<sequence>MGGDVRLDGDDTGVRSGVGEGGWMRRDSARASTGGWRLMPAMDWRSVRCSMYGGMASAYRRVREWRSVNGEGMGV</sequence>
<feature type="region of interest" description="Disordered" evidence="1">
    <location>
        <begin position="1"/>
        <end position="26"/>
    </location>
</feature>
<dbReference type="AlphaFoldDB" id="A0A8J5RA43"/>
<evidence type="ECO:0000313" key="3">
    <source>
        <dbReference type="Proteomes" id="UP000729402"/>
    </source>
</evidence>
<keyword evidence="3" id="KW-1185">Reference proteome</keyword>
<reference evidence="2" key="1">
    <citation type="journal article" date="2021" name="bioRxiv">
        <title>Whole Genome Assembly and Annotation of Northern Wild Rice, Zizania palustris L., Supports a Whole Genome Duplication in the Zizania Genus.</title>
        <authorList>
            <person name="Haas M."/>
            <person name="Kono T."/>
            <person name="Macchietto M."/>
            <person name="Millas R."/>
            <person name="McGilp L."/>
            <person name="Shao M."/>
            <person name="Duquette J."/>
            <person name="Hirsch C.N."/>
            <person name="Kimball J."/>
        </authorList>
    </citation>
    <scope>NUCLEOTIDE SEQUENCE</scope>
    <source>
        <tissue evidence="2">Fresh leaf tissue</tissue>
    </source>
</reference>
<gene>
    <name evidence="2" type="ORF">GUJ93_ZPchr0025g2904</name>
</gene>
<reference evidence="2" key="2">
    <citation type="submission" date="2021-02" db="EMBL/GenBank/DDBJ databases">
        <authorList>
            <person name="Kimball J.A."/>
            <person name="Haas M.W."/>
            <person name="Macchietto M."/>
            <person name="Kono T."/>
            <person name="Duquette J."/>
            <person name="Shao M."/>
        </authorList>
    </citation>
    <scope>NUCLEOTIDE SEQUENCE</scope>
    <source>
        <tissue evidence="2">Fresh leaf tissue</tissue>
    </source>
</reference>
<name>A0A8J5RA43_ZIZPA</name>
<protein>
    <submittedName>
        <fullName evidence="2">Uncharacterized protein</fullName>
    </submittedName>
</protein>
<evidence type="ECO:0000256" key="1">
    <source>
        <dbReference type="SAM" id="MobiDB-lite"/>
    </source>
</evidence>
<comment type="caution">
    <text evidence="2">The sequence shown here is derived from an EMBL/GenBank/DDBJ whole genome shotgun (WGS) entry which is preliminary data.</text>
</comment>
<organism evidence="2 3">
    <name type="scientific">Zizania palustris</name>
    <name type="common">Northern wild rice</name>
    <dbReference type="NCBI Taxonomy" id="103762"/>
    <lineage>
        <taxon>Eukaryota</taxon>
        <taxon>Viridiplantae</taxon>
        <taxon>Streptophyta</taxon>
        <taxon>Embryophyta</taxon>
        <taxon>Tracheophyta</taxon>
        <taxon>Spermatophyta</taxon>
        <taxon>Magnoliopsida</taxon>
        <taxon>Liliopsida</taxon>
        <taxon>Poales</taxon>
        <taxon>Poaceae</taxon>
        <taxon>BOP clade</taxon>
        <taxon>Oryzoideae</taxon>
        <taxon>Oryzeae</taxon>
        <taxon>Zizaniinae</taxon>
        <taxon>Zizania</taxon>
    </lineage>
</organism>